<evidence type="ECO:0000256" key="3">
    <source>
        <dbReference type="ARBA" id="ARBA00043265"/>
    </source>
</evidence>
<dbReference type="Gene3D" id="2.60.40.10">
    <property type="entry name" value="Immunoglobulins"/>
    <property type="match status" value="2"/>
</dbReference>
<evidence type="ECO:0000313" key="6">
    <source>
        <dbReference type="Proteomes" id="UP000694380"/>
    </source>
</evidence>
<dbReference type="InterPro" id="IPR050199">
    <property type="entry name" value="IgHV"/>
</dbReference>
<dbReference type="Ensembl" id="ENSCPBT00000021862.1">
    <property type="protein sequence ID" value="ENSCPBP00000018527.1"/>
    <property type="gene ID" value="ENSCPBG00000013494.1"/>
</dbReference>
<dbReference type="SUPFAM" id="SSF48726">
    <property type="entry name" value="Immunoglobulin"/>
    <property type="match status" value="1"/>
</dbReference>
<evidence type="ECO:0000259" key="4">
    <source>
        <dbReference type="PROSITE" id="PS50835"/>
    </source>
</evidence>
<dbReference type="SMART" id="SM00406">
    <property type="entry name" value="IGv"/>
    <property type="match status" value="1"/>
</dbReference>
<dbReference type="GO" id="GO:0005576">
    <property type="term" value="C:extracellular region"/>
    <property type="evidence" value="ECO:0007669"/>
    <property type="project" value="UniProtKB-ARBA"/>
</dbReference>
<evidence type="ECO:0000313" key="5">
    <source>
        <dbReference type="Ensembl" id="ENSCPBP00000018527.1"/>
    </source>
</evidence>
<name>A0A8C3HIF9_CHRPI</name>
<protein>
    <recommendedName>
        <fullName evidence="4">Ig-like domain-containing protein</fullName>
    </recommendedName>
</protein>
<dbReference type="GO" id="GO:0019814">
    <property type="term" value="C:immunoglobulin complex"/>
    <property type="evidence" value="ECO:0007669"/>
    <property type="project" value="UniProtKB-KW"/>
</dbReference>
<proteinExistence type="predicted"/>
<dbReference type="SMART" id="SM00409">
    <property type="entry name" value="IG"/>
    <property type="match status" value="1"/>
</dbReference>
<dbReference type="Pfam" id="PF07686">
    <property type="entry name" value="V-set"/>
    <property type="match status" value="1"/>
</dbReference>
<organism evidence="5 6">
    <name type="scientific">Chrysemys picta bellii</name>
    <name type="common">Western painted turtle</name>
    <name type="synonym">Emys bellii</name>
    <dbReference type="NCBI Taxonomy" id="8478"/>
    <lineage>
        <taxon>Eukaryota</taxon>
        <taxon>Metazoa</taxon>
        <taxon>Chordata</taxon>
        <taxon>Craniata</taxon>
        <taxon>Vertebrata</taxon>
        <taxon>Euteleostomi</taxon>
        <taxon>Archelosauria</taxon>
        <taxon>Testudinata</taxon>
        <taxon>Testudines</taxon>
        <taxon>Cryptodira</taxon>
        <taxon>Durocryptodira</taxon>
        <taxon>Testudinoidea</taxon>
        <taxon>Emydidae</taxon>
        <taxon>Chrysemys</taxon>
    </lineage>
</organism>
<dbReference type="InterPro" id="IPR013783">
    <property type="entry name" value="Ig-like_fold"/>
</dbReference>
<evidence type="ECO:0000256" key="1">
    <source>
        <dbReference type="ARBA" id="ARBA00022859"/>
    </source>
</evidence>
<dbReference type="AlphaFoldDB" id="A0A8C3HIF9"/>
<reference evidence="5" key="1">
    <citation type="submission" date="2025-08" db="UniProtKB">
        <authorList>
            <consortium name="Ensembl"/>
        </authorList>
    </citation>
    <scope>IDENTIFICATION</scope>
</reference>
<dbReference type="InterPro" id="IPR013106">
    <property type="entry name" value="Ig_V-set"/>
</dbReference>
<keyword evidence="1" id="KW-0391">Immunity</keyword>
<dbReference type="PROSITE" id="PS50835">
    <property type="entry name" value="IG_LIKE"/>
    <property type="match status" value="1"/>
</dbReference>
<reference evidence="5" key="2">
    <citation type="submission" date="2025-09" db="UniProtKB">
        <authorList>
            <consortium name="Ensembl"/>
        </authorList>
    </citation>
    <scope>IDENTIFICATION</scope>
</reference>
<accession>A0A8C3HIF9</accession>
<dbReference type="InterPro" id="IPR003599">
    <property type="entry name" value="Ig_sub"/>
</dbReference>
<sequence>EVQLVQSGAEMKKPGESVKLSCKTSGFTFVYMHWVRQAPGKSFKDRISITADNSISTVYLQLRSLRAEDAAVYYCFLLREMFLVGFRVWGQKDICRHLPSYTGGETR</sequence>
<evidence type="ECO:0000256" key="2">
    <source>
        <dbReference type="ARBA" id="ARBA00023130"/>
    </source>
</evidence>
<keyword evidence="2" id="KW-1064">Adaptive immunity</keyword>
<dbReference type="InterPro" id="IPR007110">
    <property type="entry name" value="Ig-like_dom"/>
</dbReference>
<dbReference type="Proteomes" id="UP000694380">
    <property type="component" value="Unplaced"/>
</dbReference>
<dbReference type="GeneTree" id="ENSGT00950000183013"/>
<keyword evidence="6" id="KW-1185">Reference proteome</keyword>
<dbReference type="InterPro" id="IPR036179">
    <property type="entry name" value="Ig-like_dom_sf"/>
</dbReference>
<dbReference type="PANTHER" id="PTHR23266">
    <property type="entry name" value="IMMUNOGLOBULIN HEAVY CHAIN"/>
    <property type="match status" value="1"/>
</dbReference>
<feature type="domain" description="Ig-like" evidence="4">
    <location>
        <begin position="1"/>
        <end position="75"/>
    </location>
</feature>
<dbReference type="GO" id="GO:0002250">
    <property type="term" value="P:adaptive immune response"/>
    <property type="evidence" value="ECO:0007669"/>
    <property type="project" value="UniProtKB-KW"/>
</dbReference>
<keyword evidence="3" id="KW-1280">Immunoglobulin</keyword>